<dbReference type="GO" id="GO:0004842">
    <property type="term" value="F:ubiquitin-protein transferase activity"/>
    <property type="evidence" value="ECO:0007669"/>
    <property type="project" value="InterPro"/>
</dbReference>
<dbReference type="InParanoid" id="A0A7J7CLG2"/>
<feature type="compositionally biased region" description="Polar residues" evidence="1">
    <location>
        <begin position="102"/>
        <end position="111"/>
    </location>
</feature>
<dbReference type="EMBL" id="JAAARO010000015">
    <property type="protein sequence ID" value="KAF5734917.1"/>
    <property type="molecule type" value="Genomic_DNA"/>
</dbReference>
<proteinExistence type="predicted"/>
<dbReference type="GO" id="GO:0016567">
    <property type="term" value="P:protein ubiquitination"/>
    <property type="evidence" value="ECO:0007669"/>
    <property type="project" value="InterPro"/>
</dbReference>
<dbReference type="PANTHER" id="PTHR47358:SF2">
    <property type="entry name" value="E3 UBIQUITIN-PROTEIN LIGASE HOS1"/>
    <property type="match status" value="1"/>
</dbReference>
<keyword evidence="3" id="KW-1185">Reference proteome</keyword>
<feature type="region of interest" description="Disordered" evidence="1">
    <location>
        <begin position="98"/>
        <end position="127"/>
    </location>
</feature>
<gene>
    <name evidence="2" type="ORF">HS088_TW15G00414</name>
</gene>
<dbReference type="PANTHER" id="PTHR47358">
    <property type="entry name" value="E3 UBIQUITIN-PROTEIN LIGASE HOS1"/>
    <property type="match status" value="1"/>
</dbReference>
<feature type="region of interest" description="Disordered" evidence="1">
    <location>
        <begin position="149"/>
        <end position="208"/>
    </location>
</feature>
<name>A0A7J7CLG2_TRIWF</name>
<feature type="compositionally biased region" description="Basic residues" evidence="1">
    <location>
        <begin position="197"/>
        <end position="208"/>
    </location>
</feature>
<dbReference type="AlphaFoldDB" id="A0A7J7CLG2"/>
<protein>
    <submittedName>
        <fullName evidence="2">Uncharacterized protein</fullName>
    </submittedName>
</protein>
<reference evidence="2 3" key="1">
    <citation type="journal article" date="2020" name="Nat. Commun.">
        <title>Genome of Tripterygium wilfordii and identification of cytochrome P450 involved in triptolide biosynthesis.</title>
        <authorList>
            <person name="Tu L."/>
            <person name="Su P."/>
            <person name="Zhang Z."/>
            <person name="Gao L."/>
            <person name="Wang J."/>
            <person name="Hu T."/>
            <person name="Zhou J."/>
            <person name="Zhang Y."/>
            <person name="Zhao Y."/>
            <person name="Liu Y."/>
            <person name="Song Y."/>
            <person name="Tong Y."/>
            <person name="Lu Y."/>
            <person name="Yang J."/>
            <person name="Xu C."/>
            <person name="Jia M."/>
            <person name="Peters R.J."/>
            <person name="Huang L."/>
            <person name="Gao W."/>
        </authorList>
    </citation>
    <scope>NUCLEOTIDE SEQUENCE [LARGE SCALE GENOMIC DNA]</scope>
    <source>
        <strain evidence="3">cv. XIE 37</strain>
        <tissue evidence="2">Leaf</tissue>
    </source>
</reference>
<evidence type="ECO:0000313" key="3">
    <source>
        <dbReference type="Proteomes" id="UP000593562"/>
    </source>
</evidence>
<dbReference type="Proteomes" id="UP000593562">
    <property type="component" value="Unassembled WGS sequence"/>
</dbReference>
<evidence type="ECO:0000313" key="2">
    <source>
        <dbReference type="EMBL" id="KAF5734917.1"/>
    </source>
</evidence>
<dbReference type="InterPro" id="IPR044718">
    <property type="entry name" value="HOS1"/>
</dbReference>
<accession>A0A7J7CLG2</accession>
<organism evidence="2 3">
    <name type="scientific">Tripterygium wilfordii</name>
    <name type="common">Thunder God vine</name>
    <dbReference type="NCBI Taxonomy" id="458696"/>
    <lineage>
        <taxon>Eukaryota</taxon>
        <taxon>Viridiplantae</taxon>
        <taxon>Streptophyta</taxon>
        <taxon>Embryophyta</taxon>
        <taxon>Tracheophyta</taxon>
        <taxon>Spermatophyta</taxon>
        <taxon>Magnoliopsida</taxon>
        <taxon>eudicotyledons</taxon>
        <taxon>Gunneridae</taxon>
        <taxon>Pentapetalae</taxon>
        <taxon>rosids</taxon>
        <taxon>fabids</taxon>
        <taxon>Celastrales</taxon>
        <taxon>Celastraceae</taxon>
        <taxon>Tripterygium</taxon>
    </lineage>
</organism>
<evidence type="ECO:0000256" key="1">
    <source>
        <dbReference type="SAM" id="MobiDB-lite"/>
    </source>
</evidence>
<sequence>MPSAALVLLQFFMKDYLLMQKEVWRMKLALAIISKTMKCRPLVFYGLVLQMSYPSWISRVLQSSKLLDMQSDKLSPSIEESGSQSKFQSISTPYSRRVVANPASTPSSNNGLLKDSARSVHPNAYSKRVQLDKDDRRWNVVPADEATDISWSNGEKGSVGEDRNANGGPRWRSDETSDEEVAQSLERAIGVGSRTTPRSRTRRRFTRR</sequence>
<comment type="caution">
    <text evidence="2">The sequence shown here is derived from an EMBL/GenBank/DDBJ whole genome shotgun (WGS) entry which is preliminary data.</text>
</comment>